<evidence type="ECO:0000256" key="14">
    <source>
        <dbReference type="PIRSR" id="PIRSR611782-1"/>
    </source>
</evidence>
<dbReference type="PRINTS" id="PR00834">
    <property type="entry name" value="PROTEASES2C"/>
</dbReference>
<evidence type="ECO:0000256" key="16">
    <source>
        <dbReference type="SAM" id="MobiDB-lite"/>
    </source>
</evidence>
<proteinExistence type="inferred from homology"/>
<dbReference type="Gene3D" id="2.30.42.10">
    <property type="match status" value="2"/>
</dbReference>
<reference evidence="18 19" key="1">
    <citation type="journal article" date="2014" name="Int. J. Syst. Evol. Microbiol.">
        <title>Ramlibacter solisilvae sp. nov., isolated from forest soil, and emended description of the genus Ramlibacter.</title>
        <authorList>
            <person name="Lee H.J."/>
            <person name="Lee S.H."/>
            <person name="Lee S.S."/>
            <person name="Lee J.S."/>
            <person name="Kim Y."/>
            <person name="Kim S.C."/>
            <person name="Jeon C.O."/>
        </authorList>
    </citation>
    <scope>NUCLEOTIDE SEQUENCE [LARGE SCALE GENOMIC DNA]</scope>
    <source>
        <strain evidence="18 19">5-10</strain>
    </source>
</reference>
<evidence type="ECO:0000256" key="8">
    <source>
        <dbReference type="ARBA" id="ARBA00022737"/>
    </source>
</evidence>
<dbReference type="InterPro" id="IPR011782">
    <property type="entry name" value="Pept_S1C_Do"/>
</dbReference>
<feature type="domain" description="PDZ" evidence="17">
    <location>
        <begin position="231"/>
        <end position="300"/>
    </location>
</feature>
<dbReference type="GO" id="GO:0042597">
    <property type="term" value="C:periplasmic space"/>
    <property type="evidence" value="ECO:0007669"/>
    <property type="project" value="UniProtKB-SubCell"/>
</dbReference>
<feature type="domain" description="PDZ" evidence="17">
    <location>
        <begin position="357"/>
        <end position="439"/>
    </location>
</feature>
<evidence type="ECO:0000256" key="1">
    <source>
        <dbReference type="ARBA" id="ARBA00001772"/>
    </source>
</evidence>
<dbReference type="GO" id="GO:0006508">
    <property type="term" value="P:proteolysis"/>
    <property type="evidence" value="ECO:0007669"/>
    <property type="project" value="UniProtKB-KW"/>
</dbReference>
<sequence>MSPAAAASAAVVPPDFTALVERVGPAVVNVTTSGMRDPASDAVGQGPGDPLREYFRRFRPPRQQEVPTRGIGSGFVIDAQGYVLTNAHVVAGADQVTVLLPGSKREYKAKVIGLDRQSDVALLKVEAANLPVVTLGDSDKLKAGEWVAAIGSPFGFANTITAGIVSAKERSLPDEIYVPFIQSDVAVNPGNSGGPLLNTRGEVVGINSQIYSPTGGYLGVSFAIPISVAMDVAQQLRTEGHVTRGRLGVGIQEMSSQLAQSFKLTDARGALVTLVDRGGPADKAGLASGDVILRFDGKDVAEAADLPRLVARTKPGSVVDVEVWRDAAGRTLKATVGAVPLPPEEARRVPSGNASTRQGSGSLGLAVRELPQAGRRALGIDYGLLVEGVSGVNADAPLQRGDVVVAVNNQSFKSLDEFKRQVAKVAPGETIALLVRRGEASAFVPLRVGKE</sequence>
<feature type="region of interest" description="Disordered" evidence="16">
    <location>
        <begin position="343"/>
        <end position="363"/>
    </location>
</feature>
<dbReference type="Pfam" id="PF13180">
    <property type="entry name" value="PDZ_2"/>
    <property type="match status" value="2"/>
</dbReference>
<dbReference type="PROSITE" id="PS50106">
    <property type="entry name" value="PDZ"/>
    <property type="match status" value="2"/>
</dbReference>
<evidence type="ECO:0000256" key="12">
    <source>
        <dbReference type="ARBA" id="ARBA00023016"/>
    </source>
</evidence>
<protein>
    <recommendedName>
        <fullName evidence="5">Probable periplasmic serine endoprotease DegP-like</fullName>
        <ecNumber evidence="4">3.4.21.107</ecNumber>
    </recommendedName>
    <alternativeName>
        <fullName evidence="13">Protease Do</fullName>
    </alternativeName>
</protein>
<keyword evidence="9" id="KW-0574">Periplasm</keyword>
<dbReference type="PANTHER" id="PTHR22939:SF130">
    <property type="entry name" value="PERIPLASMIC SERINE ENDOPROTEASE DEGP-LIKE-RELATED"/>
    <property type="match status" value="1"/>
</dbReference>
<feature type="binding site" evidence="15">
    <location>
        <position position="119"/>
    </location>
    <ligand>
        <name>substrate</name>
    </ligand>
</feature>
<evidence type="ECO:0000313" key="19">
    <source>
        <dbReference type="Proteomes" id="UP000070433"/>
    </source>
</evidence>
<keyword evidence="12" id="KW-0346">Stress response</keyword>
<evidence type="ECO:0000259" key="17">
    <source>
        <dbReference type="PROSITE" id="PS50106"/>
    </source>
</evidence>
<keyword evidence="7" id="KW-0732">Signal</keyword>
<dbReference type="SMART" id="SM00228">
    <property type="entry name" value="PDZ"/>
    <property type="match status" value="2"/>
</dbReference>
<dbReference type="EMBL" id="CP010951">
    <property type="protein sequence ID" value="AMO25667.1"/>
    <property type="molecule type" value="Genomic_DNA"/>
</dbReference>
<feature type="binding site" evidence="15">
    <location>
        <begin position="190"/>
        <end position="192"/>
    </location>
    <ligand>
        <name>substrate</name>
    </ligand>
</feature>
<name>A0A140HLD4_9BURK</name>
<dbReference type="CDD" id="cd10839">
    <property type="entry name" value="cpPDZ1_DegP-like"/>
    <property type="match status" value="1"/>
</dbReference>
<keyword evidence="10" id="KW-0378">Hydrolase</keyword>
<dbReference type="AlphaFoldDB" id="A0A140HLD4"/>
<dbReference type="Gene3D" id="2.40.10.120">
    <property type="match status" value="1"/>
</dbReference>
<evidence type="ECO:0000256" key="13">
    <source>
        <dbReference type="ARBA" id="ARBA00032850"/>
    </source>
</evidence>
<evidence type="ECO:0000256" key="5">
    <source>
        <dbReference type="ARBA" id="ARBA00013958"/>
    </source>
</evidence>
<dbReference type="Pfam" id="PF13365">
    <property type="entry name" value="Trypsin_2"/>
    <property type="match status" value="1"/>
</dbReference>
<feature type="active site" description="Charge relay system" evidence="14">
    <location>
        <position position="192"/>
    </location>
</feature>
<evidence type="ECO:0000256" key="6">
    <source>
        <dbReference type="ARBA" id="ARBA00022670"/>
    </source>
</evidence>
<evidence type="ECO:0000313" key="18">
    <source>
        <dbReference type="EMBL" id="AMO25667.1"/>
    </source>
</evidence>
<evidence type="ECO:0000256" key="7">
    <source>
        <dbReference type="ARBA" id="ARBA00022729"/>
    </source>
</evidence>
<evidence type="ECO:0000256" key="2">
    <source>
        <dbReference type="ARBA" id="ARBA00004418"/>
    </source>
</evidence>
<dbReference type="NCBIfam" id="TIGR02037">
    <property type="entry name" value="degP_htrA_DO"/>
    <property type="match status" value="1"/>
</dbReference>
<feature type="active site" description="Charge relay system" evidence="14">
    <location>
        <position position="88"/>
    </location>
</feature>
<evidence type="ECO:0000256" key="4">
    <source>
        <dbReference type="ARBA" id="ARBA00013035"/>
    </source>
</evidence>
<dbReference type="InterPro" id="IPR001478">
    <property type="entry name" value="PDZ"/>
</dbReference>
<dbReference type="SUPFAM" id="SSF50494">
    <property type="entry name" value="Trypsin-like serine proteases"/>
    <property type="match status" value="1"/>
</dbReference>
<dbReference type="Proteomes" id="UP000070433">
    <property type="component" value="Chromosome"/>
</dbReference>
<keyword evidence="6" id="KW-0645">Protease</keyword>
<dbReference type="InterPro" id="IPR009003">
    <property type="entry name" value="Peptidase_S1_PA"/>
</dbReference>
<dbReference type="PATRIC" id="fig|94132.3.peg.4533"/>
<dbReference type="InterPro" id="IPR036034">
    <property type="entry name" value="PDZ_sf"/>
</dbReference>
<accession>A0A140HLD4</accession>
<keyword evidence="8" id="KW-0677">Repeat</keyword>
<dbReference type="GO" id="GO:0004252">
    <property type="term" value="F:serine-type endopeptidase activity"/>
    <property type="evidence" value="ECO:0007669"/>
    <property type="project" value="InterPro"/>
</dbReference>
<feature type="binding site" evidence="15">
    <location>
        <position position="88"/>
    </location>
    <ligand>
        <name>substrate</name>
    </ligand>
</feature>
<evidence type="ECO:0000256" key="11">
    <source>
        <dbReference type="ARBA" id="ARBA00022825"/>
    </source>
</evidence>
<evidence type="ECO:0000256" key="3">
    <source>
        <dbReference type="ARBA" id="ARBA00010541"/>
    </source>
</evidence>
<comment type="similarity">
    <text evidence="3">Belongs to the peptidase S1C family.</text>
</comment>
<evidence type="ECO:0000256" key="10">
    <source>
        <dbReference type="ARBA" id="ARBA00022801"/>
    </source>
</evidence>
<keyword evidence="11" id="KW-0720">Serine protease</keyword>
<comment type="catalytic activity">
    <reaction evidence="1">
        <text>Acts on substrates that are at least partially unfolded. The cleavage site P1 residue is normally between a pair of hydrophobic residues, such as Val-|-Val.</text>
        <dbReference type="EC" id="3.4.21.107"/>
    </reaction>
</comment>
<dbReference type="EC" id="3.4.21.107" evidence="4"/>
<dbReference type="InterPro" id="IPR001940">
    <property type="entry name" value="Peptidase_S1C"/>
</dbReference>
<gene>
    <name evidence="18" type="ORF">UC35_22245</name>
</gene>
<evidence type="ECO:0000256" key="9">
    <source>
        <dbReference type="ARBA" id="ARBA00022764"/>
    </source>
</evidence>
<dbReference type="SUPFAM" id="SSF50156">
    <property type="entry name" value="PDZ domain-like"/>
    <property type="match status" value="2"/>
</dbReference>
<comment type="subcellular location">
    <subcellularLocation>
        <location evidence="2">Periplasm</location>
    </subcellularLocation>
</comment>
<organism evidence="18 19">
    <name type="scientific">Ramlibacter tataouinensis</name>
    <dbReference type="NCBI Taxonomy" id="94132"/>
    <lineage>
        <taxon>Bacteria</taxon>
        <taxon>Pseudomonadati</taxon>
        <taxon>Pseudomonadota</taxon>
        <taxon>Betaproteobacteria</taxon>
        <taxon>Burkholderiales</taxon>
        <taxon>Comamonadaceae</taxon>
        <taxon>Ramlibacter</taxon>
    </lineage>
</organism>
<feature type="active site" description="Charge relay system" evidence="14">
    <location>
        <position position="119"/>
    </location>
</feature>
<dbReference type="PANTHER" id="PTHR22939">
    <property type="entry name" value="SERINE PROTEASE FAMILY S1C HTRA-RELATED"/>
    <property type="match status" value="1"/>
</dbReference>
<evidence type="ECO:0000256" key="15">
    <source>
        <dbReference type="PIRSR" id="PIRSR611782-2"/>
    </source>
</evidence>
<keyword evidence="19" id="KW-1185">Reference proteome</keyword>